<comment type="caution">
    <text evidence="1">The sequence shown here is derived from an EMBL/GenBank/DDBJ whole genome shotgun (WGS) entry which is preliminary data.</text>
</comment>
<dbReference type="AlphaFoldDB" id="A0AAW0LZE8"/>
<evidence type="ECO:0000313" key="1">
    <source>
        <dbReference type="EMBL" id="KAK7856719.1"/>
    </source>
</evidence>
<organism evidence="1">
    <name type="scientific">Quercus suber</name>
    <name type="common">Cork oak</name>
    <dbReference type="NCBI Taxonomy" id="58331"/>
    <lineage>
        <taxon>Eukaryota</taxon>
        <taxon>Viridiplantae</taxon>
        <taxon>Streptophyta</taxon>
        <taxon>Embryophyta</taxon>
        <taxon>Tracheophyta</taxon>
        <taxon>Spermatophyta</taxon>
        <taxon>Magnoliopsida</taxon>
        <taxon>eudicotyledons</taxon>
        <taxon>Gunneridae</taxon>
        <taxon>Pentapetalae</taxon>
        <taxon>rosids</taxon>
        <taxon>fabids</taxon>
        <taxon>Fagales</taxon>
        <taxon>Fagaceae</taxon>
        <taxon>Quercus</taxon>
    </lineage>
</organism>
<accession>A0AAW0LZE8</accession>
<reference evidence="1" key="3">
    <citation type="submission" date="2023-07" db="EMBL/GenBank/DDBJ databases">
        <title>An improved reference 1 genome and first organelle genomes of Quercus suber.</title>
        <authorList>
            <consortium name="Genosuber Consortium"/>
            <person name="Usie A."/>
            <person name="Serra O."/>
            <person name="Barros P."/>
        </authorList>
    </citation>
    <scope>NUCLEOTIDE SEQUENCE</scope>
    <source>
        <strain evidence="1">HL8</strain>
        <tissue evidence="1">Leaves</tissue>
    </source>
</reference>
<reference evidence="1" key="2">
    <citation type="journal article" date="2018" name="Sci. Data">
        <title>The draft genome sequence of cork oak.</title>
        <authorList>
            <person name="Ramos A.M."/>
            <person name="Usie A."/>
            <person name="Barbosa P."/>
            <person name="Barros P.M."/>
            <person name="Capote T."/>
            <person name="Chaves I."/>
            <person name="Simoes F."/>
            <person name="Abreu I."/>
            <person name="Carrasquinho I."/>
            <person name="Faro C."/>
            <person name="Guimaraes J.B."/>
            <person name="Mendonca D."/>
            <person name="Nobrega F."/>
            <person name="Rodrigues L."/>
            <person name="Saibo N.J.M."/>
            <person name="Varela M.C."/>
            <person name="Egas C."/>
            <person name="Matos J."/>
            <person name="Miguel C.M."/>
            <person name="Oliveira M.M."/>
            <person name="Ricardo C.P."/>
            <person name="Goncalves S."/>
        </authorList>
    </citation>
    <scope>NUCLEOTIDE SEQUENCE [LARGE SCALE GENOMIC DNA]</scope>
    <source>
        <strain evidence="1">HL8</strain>
    </source>
</reference>
<dbReference type="EMBL" id="PKMF04000034">
    <property type="protein sequence ID" value="KAK7856719.1"/>
    <property type="molecule type" value="Genomic_DNA"/>
</dbReference>
<name>A0AAW0LZE8_QUESU</name>
<proteinExistence type="predicted"/>
<protein>
    <submittedName>
        <fullName evidence="1">Uncharacterized protein</fullName>
    </submittedName>
</protein>
<reference evidence="1" key="1">
    <citation type="submission" date="2017-12" db="EMBL/GenBank/DDBJ databases">
        <authorList>
            <person name="Barbosa P."/>
            <person name="Usie A."/>
            <person name="Ramos A.M."/>
        </authorList>
    </citation>
    <scope>NUCLEOTIDE SEQUENCE</scope>
    <source>
        <strain evidence="1">HL8</strain>
        <tissue evidence="1">Leaves</tissue>
    </source>
</reference>
<sequence>MVDACETKNAQLKKKIGLRTLSLRFIKRDCQDTRRENDMEEGKSGGDVMKSVCFSFYHWLLVTNACKEKKKKKKKKKKAMKPYYYSLLSPIDLVTSENL</sequence>
<gene>
    <name evidence="1" type="ORF">CFP56_022042</name>
</gene>